<keyword evidence="2" id="KW-1185">Reference proteome</keyword>
<comment type="caution">
    <text evidence="1">The sequence shown here is derived from an EMBL/GenBank/DDBJ whole genome shotgun (WGS) entry which is preliminary data.</text>
</comment>
<dbReference type="RefSeq" id="WP_131962011.1">
    <property type="nucleotide sequence ID" value="NZ_SMFL01000018.1"/>
</dbReference>
<accession>A0A4V6PFM8</accession>
<evidence type="ECO:0000313" key="1">
    <source>
        <dbReference type="EMBL" id="TDE09808.1"/>
    </source>
</evidence>
<name>A0A4V6PFM8_9BACT</name>
<sequence>MDKSKLIELIKFSKRKGIYELLYLHYSGYIDNLAYETAATIISEELGIKVSHHTIRRIRKFKQSQNSTNGKAKKVESEITIFQGSSTIQEPDPIAKKLEYLKTFKPIDVFAEKEVLQESGFKPLD</sequence>
<protein>
    <submittedName>
        <fullName evidence="1">Uncharacterized protein</fullName>
    </submittedName>
</protein>
<dbReference type="AlphaFoldDB" id="A0A4V6PFM8"/>
<dbReference type="EMBL" id="SMFL01000018">
    <property type="protein sequence ID" value="TDE09808.1"/>
    <property type="molecule type" value="Genomic_DNA"/>
</dbReference>
<evidence type="ECO:0000313" key="2">
    <source>
        <dbReference type="Proteomes" id="UP000294850"/>
    </source>
</evidence>
<gene>
    <name evidence="1" type="ORF">E0F88_29910</name>
</gene>
<reference evidence="1 2" key="1">
    <citation type="submission" date="2019-03" db="EMBL/GenBank/DDBJ databases">
        <title>Dyadobacter AR-3-6 sp. nov., isolated from arctic soil.</title>
        <authorList>
            <person name="Chaudhary D.K."/>
        </authorList>
    </citation>
    <scope>NUCLEOTIDE SEQUENCE [LARGE SCALE GENOMIC DNA]</scope>
    <source>
        <strain evidence="1 2">AR-3-6</strain>
    </source>
</reference>
<organism evidence="1 2">
    <name type="scientific">Dyadobacter psychrotolerans</name>
    <dbReference type="NCBI Taxonomy" id="2541721"/>
    <lineage>
        <taxon>Bacteria</taxon>
        <taxon>Pseudomonadati</taxon>
        <taxon>Bacteroidota</taxon>
        <taxon>Cytophagia</taxon>
        <taxon>Cytophagales</taxon>
        <taxon>Spirosomataceae</taxon>
        <taxon>Dyadobacter</taxon>
    </lineage>
</organism>
<proteinExistence type="predicted"/>
<dbReference type="Proteomes" id="UP000294850">
    <property type="component" value="Unassembled WGS sequence"/>
</dbReference>
<dbReference type="OrthoDB" id="9834760at2"/>